<proteinExistence type="predicted"/>
<organism evidence="1 2">
    <name type="scientific">Colletotrichum fructicola (strain Nara gc5)</name>
    <name type="common">Anthracnose fungus</name>
    <name type="synonym">Colletotrichum gloeosporioides (strain Nara gc5)</name>
    <dbReference type="NCBI Taxonomy" id="1213859"/>
    <lineage>
        <taxon>Eukaryota</taxon>
        <taxon>Fungi</taxon>
        <taxon>Dikarya</taxon>
        <taxon>Ascomycota</taxon>
        <taxon>Pezizomycotina</taxon>
        <taxon>Sordariomycetes</taxon>
        <taxon>Hypocreomycetidae</taxon>
        <taxon>Glomerellales</taxon>
        <taxon>Glomerellaceae</taxon>
        <taxon>Colletotrichum</taxon>
        <taxon>Colletotrichum gloeosporioides species complex</taxon>
    </lineage>
</organism>
<accession>A0A7J6IZY3</accession>
<protein>
    <submittedName>
        <fullName evidence="1">Uncharacterized protein</fullName>
    </submittedName>
</protein>
<evidence type="ECO:0000313" key="2">
    <source>
        <dbReference type="Proteomes" id="UP000011096"/>
    </source>
</evidence>
<comment type="caution">
    <text evidence="1">The sequence shown here is derived from an EMBL/GenBank/DDBJ whole genome shotgun (WGS) entry which is preliminary data.</text>
</comment>
<dbReference type="EMBL" id="ANPB02000006">
    <property type="protein sequence ID" value="KAF4481451.1"/>
    <property type="molecule type" value="Genomic_DNA"/>
</dbReference>
<dbReference type="GeneID" id="43617510"/>
<reference evidence="1 2" key="1">
    <citation type="submission" date="2012-08" db="EMBL/GenBank/DDBJ databases">
        <authorList>
            <person name="Gan P.H.P."/>
            <person name="Ikeda K."/>
            <person name="Irieda H."/>
            <person name="Narusaka M."/>
            <person name="O'Connell R.J."/>
            <person name="Narusaka Y."/>
            <person name="Takano Y."/>
            <person name="Kubo Y."/>
            <person name="Shirasu K."/>
        </authorList>
    </citation>
    <scope>NUCLEOTIDE SEQUENCE [LARGE SCALE GENOMIC DNA]</scope>
    <source>
        <strain evidence="1 2">Nara gc5</strain>
    </source>
</reference>
<keyword evidence="2" id="KW-1185">Reference proteome</keyword>
<dbReference type="Proteomes" id="UP000011096">
    <property type="component" value="Unassembled WGS sequence"/>
</dbReference>
<reference evidence="1 2" key="2">
    <citation type="submission" date="2020-04" db="EMBL/GenBank/DDBJ databases">
        <title>Genome sequencing and assembly of multiple isolates from the Colletotrichum gloeosporioides species complex.</title>
        <authorList>
            <person name="Gan P."/>
            <person name="Shirasu K."/>
        </authorList>
    </citation>
    <scope>NUCLEOTIDE SEQUENCE [LARGE SCALE GENOMIC DNA]</scope>
    <source>
        <strain evidence="1 2">Nara gc5</strain>
    </source>
</reference>
<evidence type="ECO:0000313" key="1">
    <source>
        <dbReference type="EMBL" id="KAF4481451.1"/>
    </source>
</evidence>
<gene>
    <name evidence="1" type="ORF">CGGC5_v011008</name>
</gene>
<sequence length="72" mass="8213">MVLDNDDSLPWVRKSPRSLVASISRLEKSEMDQPLVPFRPYRFSDQAKPAIEEHTIAMETSILKSIRSTVTP</sequence>
<name>A0A7J6IZY3_COLFN</name>
<dbReference type="RefSeq" id="XP_031887226.1">
    <property type="nucleotide sequence ID" value="XM_032033477.1"/>
</dbReference>
<dbReference type="AlphaFoldDB" id="A0A7J6IZY3"/>
<dbReference type="InParanoid" id="A0A7J6IZY3"/>